<evidence type="ECO:0000313" key="2">
    <source>
        <dbReference type="Proteomes" id="UP000216752"/>
    </source>
</evidence>
<dbReference type="EMBL" id="CP155573">
    <property type="protein sequence ID" value="XFO69518.1"/>
    <property type="molecule type" value="Genomic_DNA"/>
</dbReference>
<keyword evidence="2" id="KW-1185">Reference proteome</keyword>
<protein>
    <submittedName>
        <fullName evidence="1">Uncharacterized protein</fullName>
    </submittedName>
</protein>
<evidence type="ECO:0000313" key="1">
    <source>
        <dbReference type="EMBL" id="XFO69518.1"/>
    </source>
</evidence>
<reference evidence="1" key="1">
    <citation type="submission" date="2024-05" db="EMBL/GenBank/DDBJ databases">
        <title>Isolation and characterization of Sporomusa carbonis sp. nov., a carboxydotrophic hydrogenogen in the genus of Sporomusa isolated from a charcoal burning pile.</title>
        <authorList>
            <person name="Boeer T."/>
            <person name="Rosenbaum F."/>
            <person name="Eysell L."/>
            <person name="Mueller V."/>
            <person name="Daniel R."/>
            <person name="Poehlein A."/>
        </authorList>
    </citation>
    <scope>NUCLEOTIDE SEQUENCE [LARGE SCALE GENOMIC DNA]</scope>
    <source>
        <strain evidence="1">DSM 10669</strain>
    </source>
</reference>
<accession>A0ABZ3IVH4</accession>
<organism evidence="1 2">
    <name type="scientific">Sporomusa silvacetica DSM 10669</name>
    <dbReference type="NCBI Taxonomy" id="1123289"/>
    <lineage>
        <taxon>Bacteria</taxon>
        <taxon>Bacillati</taxon>
        <taxon>Bacillota</taxon>
        <taxon>Negativicutes</taxon>
        <taxon>Selenomonadales</taxon>
        <taxon>Sporomusaceae</taxon>
        <taxon>Sporomusa</taxon>
    </lineage>
</organism>
<gene>
    <name evidence="1" type="ORF">SPSIL_057520</name>
</gene>
<name>A0ABZ3IVH4_9FIRM</name>
<dbReference type="Proteomes" id="UP000216752">
    <property type="component" value="Chromosome"/>
</dbReference>
<proteinExistence type="predicted"/>
<dbReference type="RefSeq" id="WP_281253737.1">
    <property type="nucleotide sequence ID" value="NZ_CP155573.1"/>
</dbReference>
<sequence length="43" mass="5211">MTVIETPQQAIEYLKICEVAEVTQPIRSYYEWLRVWLEKLIRA</sequence>